<dbReference type="Pfam" id="PF13241">
    <property type="entry name" value="NAD_binding_7"/>
    <property type="match status" value="1"/>
</dbReference>
<proteinExistence type="predicted"/>
<dbReference type="Gene3D" id="3.40.50.720">
    <property type="entry name" value="NAD(P)-binding Rossmann-like Domain"/>
    <property type="match status" value="1"/>
</dbReference>
<dbReference type="GO" id="GO:0008641">
    <property type="term" value="F:ubiquitin-like modifier activating enzyme activity"/>
    <property type="evidence" value="ECO:0007669"/>
    <property type="project" value="InterPro"/>
</dbReference>
<dbReference type="Proteomes" id="UP000486903">
    <property type="component" value="Unassembled WGS sequence"/>
</dbReference>
<dbReference type="EC" id="1.3.1.76" evidence="2"/>
<dbReference type="SUPFAM" id="SSF51735">
    <property type="entry name" value="NAD(P)-binding Rossmann-fold domains"/>
    <property type="match status" value="1"/>
</dbReference>
<evidence type="ECO:0000256" key="4">
    <source>
        <dbReference type="ARBA" id="ARBA00023027"/>
    </source>
</evidence>
<dbReference type="InterPro" id="IPR028161">
    <property type="entry name" value="Met8-like"/>
</dbReference>
<evidence type="ECO:0000256" key="1">
    <source>
        <dbReference type="ARBA" id="ARBA00005010"/>
    </source>
</evidence>
<keyword evidence="4" id="KW-0520">NAD</keyword>
<protein>
    <recommendedName>
        <fullName evidence="2">precorrin-2 dehydrogenase</fullName>
        <ecNumber evidence="2">1.3.1.76</ecNumber>
    </recommendedName>
</protein>
<name>A0A6B4JI47_CLOBO</name>
<evidence type="ECO:0000256" key="2">
    <source>
        <dbReference type="ARBA" id="ARBA00012400"/>
    </source>
</evidence>
<dbReference type="EMBL" id="SXFB01000011">
    <property type="protein sequence ID" value="NFV27108.1"/>
    <property type="molecule type" value="Genomic_DNA"/>
</dbReference>
<dbReference type="InterPro" id="IPR035985">
    <property type="entry name" value="Ubiquitin-activating_enz"/>
</dbReference>
<dbReference type="RefSeq" id="WP_003374220.1">
    <property type="nucleotide sequence ID" value="NZ_JACBBA010000001.1"/>
</dbReference>
<dbReference type="PANTHER" id="PTHR35330:SF1">
    <property type="entry name" value="SIROHEME BIOSYNTHESIS PROTEIN MET8"/>
    <property type="match status" value="1"/>
</dbReference>
<dbReference type="PANTHER" id="PTHR35330">
    <property type="entry name" value="SIROHEME BIOSYNTHESIS PROTEIN MET8"/>
    <property type="match status" value="1"/>
</dbReference>
<reference evidence="6 7" key="1">
    <citation type="submission" date="2019-04" db="EMBL/GenBank/DDBJ databases">
        <title>Genome sequencing of Clostridium botulinum Groups I-IV and Clostridium butyricum.</title>
        <authorList>
            <person name="Brunt J."/>
            <person name="Van Vliet A.H.M."/>
            <person name="Stringer S.C."/>
            <person name="Carter A.T."/>
            <person name="Peck M.W."/>
        </authorList>
    </citation>
    <scope>NUCLEOTIDE SEQUENCE [LARGE SCALE GENOMIC DNA]</scope>
    <source>
        <strain evidence="6 7">BL81</strain>
    </source>
</reference>
<dbReference type="InterPro" id="IPR036291">
    <property type="entry name" value="NAD(P)-bd_dom_sf"/>
</dbReference>
<dbReference type="AlphaFoldDB" id="A0A6B4JI47"/>
<accession>A0A6B4JI47</accession>
<evidence type="ECO:0000313" key="6">
    <source>
        <dbReference type="EMBL" id="NFV27108.1"/>
    </source>
</evidence>
<comment type="pathway">
    <text evidence="1">Porphyrin-containing compound metabolism; siroheme biosynthesis; sirohydrochlorin from precorrin-2: step 1/1.</text>
</comment>
<evidence type="ECO:0000256" key="5">
    <source>
        <dbReference type="ARBA" id="ARBA00023244"/>
    </source>
</evidence>
<dbReference type="GO" id="GO:0004325">
    <property type="term" value="F:ferrochelatase activity"/>
    <property type="evidence" value="ECO:0007669"/>
    <property type="project" value="InterPro"/>
</dbReference>
<dbReference type="NCBIfam" id="NF004045">
    <property type="entry name" value="PRK05562.1"/>
    <property type="match status" value="1"/>
</dbReference>
<evidence type="ECO:0000256" key="3">
    <source>
        <dbReference type="ARBA" id="ARBA00023002"/>
    </source>
</evidence>
<dbReference type="GO" id="GO:0043115">
    <property type="term" value="F:precorrin-2 dehydrogenase activity"/>
    <property type="evidence" value="ECO:0007669"/>
    <property type="project" value="UniProtKB-EC"/>
</dbReference>
<evidence type="ECO:0000313" key="7">
    <source>
        <dbReference type="Proteomes" id="UP000486903"/>
    </source>
</evidence>
<dbReference type="SUPFAM" id="SSF69572">
    <property type="entry name" value="Activating enzymes of the ubiquitin-like proteins"/>
    <property type="match status" value="1"/>
</dbReference>
<gene>
    <name evidence="6" type="ORF">FDG31_13190</name>
</gene>
<dbReference type="GO" id="GO:0019354">
    <property type="term" value="P:siroheme biosynthetic process"/>
    <property type="evidence" value="ECO:0007669"/>
    <property type="project" value="UniProtKB-UniPathway"/>
</dbReference>
<dbReference type="UniPathway" id="UPA00262">
    <property type="reaction ID" value="UER00222"/>
</dbReference>
<keyword evidence="5" id="KW-0627">Porphyrin biosynthesis</keyword>
<comment type="caution">
    <text evidence="6">The sequence shown here is derived from an EMBL/GenBank/DDBJ whole genome shotgun (WGS) entry which is preliminary data.</text>
</comment>
<organism evidence="6 7">
    <name type="scientific">Clostridium botulinum</name>
    <dbReference type="NCBI Taxonomy" id="1491"/>
    <lineage>
        <taxon>Bacteria</taxon>
        <taxon>Bacillati</taxon>
        <taxon>Bacillota</taxon>
        <taxon>Clostridia</taxon>
        <taxon>Eubacteriales</taxon>
        <taxon>Clostridiaceae</taxon>
        <taxon>Clostridium</taxon>
    </lineage>
</organism>
<sequence>MFKDNKEHIYGEEIDYSFISLLSNKINIGVIGGGRAGFIKIKHFLKTGCYVEVISKDFCEEVISLCEEFKGRLILIKSEFNYEFLENKHLILITTDDREINDNIKRYCDRNYKIYIESSSFKNGIGVIPVQRNLKNITFALNTKGGNPKGSVMLANKVQDLLEDYDDFIGLTTNIRNKAIKISKYKKEIIDFISCDDFKFFCDNHKEELVLKLYFEEEILNKLI</sequence>
<keyword evidence="3" id="KW-0560">Oxidoreductase</keyword>